<dbReference type="InterPro" id="IPR001412">
    <property type="entry name" value="aa-tRNA-synth_I_CS"/>
</dbReference>
<keyword evidence="6 10" id="KW-0030">Aminoacyl-tRNA synthetase</keyword>
<dbReference type="PROSITE" id="PS50889">
    <property type="entry name" value="S4"/>
    <property type="match status" value="1"/>
</dbReference>
<dbReference type="FunFam" id="1.10.240.10:FF:000001">
    <property type="entry name" value="Tyrosine--tRNA ligase"/>
    <property type="match status" value="1"/>
</dbReference>
<comment type="similarity">
    <text evidence="10">Belongs to the class-I aminoacyl-tRNA synthetase family.</text>
</comment>
<dbReference type="Gene3D" id="1.10.240.10">
    <property type="entry name" value="Tyrosyl-Transfer RNA Synthetase"/>
    <property type="match status" value="1"/>
</dbReference>
<evidence type="ECO:0000256" key="7">
    <source>
        <dbReference type="ARBA" id="ARBA00033323"/>
    </source>
</evidence>
<evidence type="ECO:0000256" key="8">
    <source>
        <dbReference type="ARBA" id="ARBA00048248"/>
    </source>
</evidence>
<name>A0A671NA03_9TELE</name>
<protein>
    <recommendedName>
        <fullName evidence="1">tyrosine--tRNA ligase</fullName>
        <ecNumber evidence="1">6.1.1.1</ecNumber>
    </recommendedName>
    <alternativeName>
        <fullName evidence="7">Tyrosyl-tRNA synthetase</fullName>
    </alternativeName>
</protein>
<dbReference type="PROSITE" id="PS00178">
    <property type="entry name" value="AA_TRNA_LIGASE_I"/>
    <property type="match status" value="1"/>
</dbReference>
<dbReference type="EC" id="6.1.1.1" evidence="1"/>
<reference evidence="11" key="1">
    <citation type="submission" date="2025-08" db="UniProtKB">
        <authorList>
            <consortium name="Ensembl"/>
        </authorList>
    </citation>
    <scope>IDENTIFICATION</scope>
</reference>
<dbReference type="GO" id="GO:0006418">
    <property type="term" value="P:tRNA aminoacylation for protein translation"/>
    <property type="evidence" value="ECO:0007669"/>
    <property type="project" value="InterPro"/>
</dbReference>
<dbReference type="GO" id="GO:0003723">
    <property type="term" value="F:RNA binding"/>
    <property type="evidence" value="ECO:0007669"/>
    <property type="project" value="UniProtKB-KW"/>
</dbReference>
<dbReference type="InterPro" id="IPR024088">
    <property type="entry name" value="Tyr-tRNA-ligase_bac-type"/>
</dbReference>
<evidence type="ECO:0000256" key="2">
    <source>
        <dbReference type="ARBA" id="ARBA00022598"/>
    </source>
</evidence>
<reference evidence="11" key="2">
    <citation type="submission" date="2025-09" db="UniProtKB">
        <authorList>
            <consortium name="Ensembl"/>
        </authorList>
    </citation>
    <scope>IDENTIFICATION</scope>
</reference>
<evidence type="ECO:0000256" key="3">
    <source>
        <dbReference type="ARBA" id="ARBA00022741"/>
    </source>
</evidence>
<sequence length="342" mass="38222">MAASVARSCCRVHSRVVFRKTSYLKASLHCSPSRRSGLLSSLYNRGLLKESFPEHAAQAELPDLLRSGPQTVYCGFDPTADSLHAGNLLAVVGLLHFRAAGHDIIMISPNALKNTSCRCQIGVYQGCLQKTGEEVYGLTVPLVTTSMGDKLGKTAGNAVWLNRDKTSPFEFYQYFLRLPDNSVERGVTYLKLFTFLSLAEVEKVMEQQKQDPGKRIAHKRLAAEVTKLVHGKEGLESAKRCTNALYHGNIQALEQMSDTELQELFQEAPFLFFFQFVTFPGLKQLRKTNEGMMIKDGGVRINHQRAANPEQVLVLGQHILSNGLSLIRVGKRNFYILKWLSM</sequence>
<keyword evidence="5 10" id="KW-0648">Protein biosynthesis</keyword>
<dbReference type="InterPro" id="IPR036986">
    <property type="entry name" value="S4_RNA-bd_sf"/>
</dbReference>
<dbReference type="Proteomes" id="UP000472260">
    <property type="component" value="Unassembled WGS sequence"/>
</dbReference>
<dbReference type="GO" id="GO:0005829">
    <property type="term" value="C:cytosol"/>
    <property type="evidence" value="ECO:0007669"/>
    <property type="project" value="TreeGrafter"/>
</dbReference>
<dbReference type="PANTHER" id="PTHR11766">
    <property type="entry name" value="TYROSYL-TRNA SYNTHETASE"/>
    <property type="match status" value="1"/>
</dbReference>
<evidence type="ECO:0000256" key="1">
    <source>
        <dbReference type="ARBA" id="ARBA00013160"/>
    </source>
</evidence>
<dbReference type="Gene3D" id="3.40.50.620">
    <property type="entry name" value="HUPs"/>
    <property type="match status" value="1"/>
</dbReference>
<dbReference type="InterPro" id="IPR002305">
    <property type="entry name" value="aa-tRNA-synth_Ic"/>
</dbReference>
<evidence type="ECO:0000256" key="9">
    <source>
        <dbReference type="PROSITE-ProRule" id="PRU00182"/>
    </source>
</evidence>
<dbReference type="Gene3D" id="3.10.290.10">
    <property type="entry name" value="RNA-binding S4 domain"/>
    <property type="match status" value="1"/>
</dbReference>
<dbReference type="GO" id="GO:0004831">
    <property type="term" value="F:tyrosine-tRNA ligase activity"/>
    <property type="evidence" value="ECO:0007669"/>
    <property type="project" value="UniProtKB-EC"/>
</dbReference>
<evidence type="ECO:0000256" key="6">
    <source>
        <dbReference type="ARBA" id="ARBA00023146"/>
    </source>
</evidence>
<dbReference type="InterPro" id="IPR014729">
    <property type="entry name" value="Rossmann-like_a/b/a_fold"/>
</dbReference>
<comment type="catalytic activity">
    <reaction evidence="8">
        <text>tRNA(Tyr) + L-tyrosine + ATP = L-tyrosyl-tRNA(Tyr) + AMP + diphosphate + H(+)</text>
        <dbReference type="Rhea" id="RHEA:10220"/>
        <dbReference type="Rhea" id="RHEA-COMP:9706"/>
        <dbReference type="Rhea" id="RHEA-COMP:9707"/>
        <dbReference type="ChEBI" id="CHEBI:15378"/>
        <dbReference type="ChEBI" id="CHEBI:30616"/>
        <dbReference type="ChEBI" id="CHEBI:33019"/>
        <dbReference type="ChEBI" id="CHEBI:58315"/>
        <dbReference type="ChEBI" id="CHEBI:78442"/>
        <dbReference type="ChEBI" id="CHEBI:78536"/>
        <dbReference type="ChEBI" id="CHEBI:456215"/>
        <dbReference type="EC" id="6.1.1.1"/>
    </reaction>
</comment>
<dbReference type="AlphaFoldDB" id="A0A671NA03"/>
<dbReference type="PANTHER" id="PTHR11766:SF0">
    <property type="entry name" value="TYROSINE--TRNA LIGASE, MITOCHONDRIAL"/>
    <property type="match status" value="1"/>
</dbReference>
<keyword evidence="4 10" id="KW-0067">ATP-binding</keyword>
<accession>A0A671NA03</accession>
<dbReference type="Pfam" id="PF00579">
    <property type="entry name" value="tRNA-synt_1b"/>
    <property type="match status" value="2"/>
</dbReference>
<keyword evidence="3 10" id="KW-0547">Nucleotide-binding</keyword>
<proteinExistence type="inferred from homology"/>
<keyword evidence="2 10" id="KW-0436">Ligase</keyword>
<evidence type="ECO:0000256" key="10">
    <source>
        <dbReference type="RuleBase" id="RU363036"/>
    </source>
</evidence>
<keyword evidence="9" id="KW-0694">RNA-binding</keyword>
<evidence type="ECO:0000313" key="12">
    <source>
        <dbReference type="Proteomes" id="UP000472260"/>
    </source>
</evidence>
<dbReference type="Ensembl" id="ENSSANT00000045631.1">
    <property type="protein sequence ID" value="ENSSANP00000042876.1"/>
    <property type="gene ID" value="ENSSANG00000021679.1"/>
</dbReference>
<dbReference type="SUPFAM" id="SSF52374">
    <property type="entry name" value="Nucleotidylyl transferase"/>
    <property type="match status" value="2"/>
</dbReference>
<keyword evidence="12" id="KW-1185">Reference proteome</keyword>
<dbReference type="GO" id="GO:0005739">
    <property type="term" value="C:mitochondrion"/>
    <property type="evidence" value="ECO:0007669"/>
    <property type="project" value="TreeGrafter"/>
</dbReference>
<evidence type="ECO:0000313" key="11">
    <source>
        <dbReference type="Ensembl" id="ENSSANP00000042876.1"/>
    </source>
</evidence>
<organism evidence="11 12">
    <name type="scientific">Sinocyclocheilus anshuiensis</name>
    <dbReference type="NCBI Taxonomy" id="1608454"/>
    <lineage>
        <taxon>Eukaryota</taxon>
        <taxon>Metazoa</taxon>
        <taxon>Chordata</taxon>
        <taxon>Craniata</taxon>
        <taxon>Vertebrata</taxon>
        <taxon>Euteleostomi</taxon>
        <taxon>Actinopterygii</taxon>
        <taxon>Neopterygii</taxon>
        <taxon>Teleostei</taxon>
        <taxon>Ostariophysi</taxon>
        <taxon>Cypriniformes</taxon>
        <taxon>Cyprinidae</taxon>
        <taxon>Cyprininae</taxon>
        <taxon>Sinocyclocheilus</taxon>
    </lineage>
</organism>
<dbReference type="SUPFAM" id="SSF55174">
    <property type="entry name" value="Alpha-L RNA-binding motif"/>
    <property type="match status" value="1"/>
</dbReference>
<dbReference type="GO" id="GO:0005524">
    <property type="term" value="F:ATP binding"/>
    <property type="evidence" value="ECO:0007669"/>
    <property type="project" value="UniProtKB-KW"/>
</dbReference>
<evidence type="ECO:0000256" key="5">
    <source>
        <dbReference type="ARBA" id="ARBA00022917"/>
    </source>
</evidence>
<evidence type="ECO:0000256" key="4">
    <source>
        <dbReference type="ARBA" id="ARBA00022840"/>
    </source>
</evidence>